<name>A0A174TKF5_9BACE</name>
<keyword evidence="1" id="KW-0808">Transferase</keyword>
<dbReference type="EMBL" id="CZAE01000024">
    <property type="protein sequence ID" value="CUQ07359.1"/>
    <property type="molecule type" value="Genomic_DNA"/>
</dbReference>
<dbReference type="GeneID" id="69587794"/>
<dbReference type="AlphaFoldDB" id="A0A174TKF5"/>
<organism evidence="1 3">
    <name type="scientific">Bacteroides faecis</name>
    <dbReference type="NCBI Taxonomy" id="674529"/>
    <lineage>
        <taxon>Bacteria</taxon>
        <taxon>Pseudomonadati</taxon>
        <taxon>Bacteroidota</taxon>
        <taxon>Bacteroidia</taxon>
        <taxon>Bacteroidales</taxon>
        <taxon>Bacteroidaceae</taxon>
        <taxon>Bacteroides</taxon>
    </lineage>
</organism>
<proteinExistence type="predicted"/>
<dbReference type="GO" id="GO:0016757">
    <property type="term" value="F:glycosyltransferase activity"/>
    <property type="evidence" value="ECO:0007669"/>
    <property type="project" value="UniProtKB-KW"/>
</dbReference>
<dbReference type="RefSeq" id="WP_055270936.1">
    <property type="nucleotide sequence ID" value="NZ_CABMFH010000032.1"/>
</dbReference>
<sequence>MKVSVIDCSVSGHRETYYKQFAHTWAGMGNETSLIAPDGKHIQATVTFQPISAHPLLPLPAGKPLQKKLVVLRNAMIRLQNLYRLRRSLKRQHPDLVFFACLDDMLPTLAPLWLFNLLLPYQWSGLLVQSALPPYQPGMPDTRPFLRSKNCVGTGILNEYSAKDLKAFQDNILLFPDFADLSAPATTYPLLQELKEKAQGRKVVSLLGSINFRKGIKLLLESIPLLPEEDYFFLIAGKSSLTAQQENDLQTFEKSRSNCLFSLEKIPDESCFNALIAESDLIFAAYKQFTGSSNLLTKAAAFRKPVIVSRGFCMGQRVEQYGTGQTTGEDNAGECSAAIRSLCSEAKTPLHAFDRYAHEHTVEKLITCFNQISKHIQ</sequence>
<evidence type="ECO:0000313" key="4">
    <source>
        <dbReference type="Proteomes" id="UP001060104"/>
    </source>
</evidence>
<keyword evidence="4" id="KW-1185">Reference proteome</keyword>
<evidence type="ECO:0000313" key="2">
    <source>
        <dbReference type="EMBL" id="UVQ75557.1"/>
    </source>
</evidence>
<dbReference type="Pfam" id="PF13692">
    <property type="entry name" value="Glyco_trans_1_4"/>
    <property type="match status" value="1"/>
</dbReference>
<accession>A0A174TKF5</accession>
<evidence type="ECO:0000313" key="1">
    <source>
        <dbReference type="EMBL" id="CUQ07359.1"/>
    </source>
</evidence>
<dbReference type="Proteomes" id="UP000095606">
    <property type="component" value="Unassembled WGS sequence"/>
</dbReference>
<reference evidence="1 3" key="1">
    <citation type="submission" date="2015-09" db="EMBL/GenBank/DDBJ databases">
        <authorList>
            <consortium name="Pathogen Informatics"/>
        </authorList>
    </citation>
    <scope>NUCLEOTIDE SEQUENCE [LARGE SCALE GENOMIC DNA]</scope>
    <source>
        <strain evidence="1 3">2789STDY5834846</strain>
    </source>
</reference>
<reference evidence="2" key="2">
    <citation type="submission" date="2022-08" db="EMBL/GenBank/DDBJ databases">
        <title>Genome Sequencing of Bacteroides fragilis Group Isolates with Nanopore Technology.</title>
        <authorList>
            <person name="Tisza M.J."/>
            <person name="Smith D."/>
            <person name="Dekker J.P."/>
        </authorList>
    </citation>
    <scope>NUCLEOTIDE SEQUENCE</scope>
    <source>
        <strain evidence="2">BFG-527</strain>
    </source>
</reference>
<gene>
    <name evidence="1" type="ORF">ERS852461_04145</name>
    <name evidence="2" type="ORF">NXY30_03885</name>
</gene>
<dbReference type="EMBL" id="CP103141">
    <property type="protein sequence ID" value="UVQ75557.1"/>
    <property type="molecule type" value="Genomic_DNA"/>
</dbReference>
<evidence type="ECO:0000313" key="3">
    <source>
        <dbReference type="Proteomes" id="UP000095606"/>
    </source>
</evidence>
<protein>
    <submittedName>
        <fullName evidence="1">Glycosyltransferase</fullName>
        <ecNumber evidence="2">2.4.-.-</ecNumber>
    </submittedName>
</protein>
<dbReference type="Proteomes" id="UP001060104">
    <property type="component" value="Chromosome"/>
</dbReference>
<dbReference type="Gene3D" id="3.40.50.2000">
    <property type="entry name" value="Glycogen Phosphorylase B"/>
    <property type="match status" value="1"/>
</dbReference>
<accession>A0A3E5G476</accession>
<dbReference type="SUPFAM" id="SSF53756">
    <property type="entry name" value="UDP-Glycosyltransferase/glycogen phosphorylase"/>
    <property type="match status" value="1"/>
</dbReference>
<dbReference type="EC" id="2.4.-.-" evidence="2"/>
<keyword evidence="2" id="KW-0328">Glycosyltransferase</keyword>